<protein>
    <submittedName>
        <fullName evidence="1">Uncharacterized protein</fullName>
    </submittedName>
</protein>
<evidence type="ECO:0000313" key="2">
    <source>
        <dbReference type="EMBL" id="KAF2601110.1"/>
    </source>
</evidence>
<proteinExistence type="predicted"/>
<evidence type="ECO:0000313" key="3">
    <source>
        <dbReference type="Proteomes" id="UP000712281"/>
    </source>
</evidence>
<evidence type="ECO:0000313" key="1">
    <source>
        <dbReference type="EMBL" id="KAF2543685.1"/>
    </source>
</evidence>
<reference evidence="1" key="1">
    <citation type="submission" date="2019-12" db="EMBL/GenBank/DDBJ databases">
        <title>Genome sequencing and annotation of Brassica cretica.</title>
        <authorList>
            <person name="Studholme D.J."/>
            <person name="Sarris P.F."/>
        </authorList>
    </citation>
    <scope>NUCLEOTIDE SEQUENCE</scope>
    <source>
        <strain evidence="1">PFS-001/15</strain>
        <strain evidence="2">PFS-102/07</strain>
        <tissue evidence="1">Leaf</tissue>
    </source>
</reference>
<gene>
    <name evidence="1" type="ORF">F2Q68_00028995</name>
    <name evidence="2" type="ORF">F2Q70_00028069</name>
</gene>
<dbReference type="Proteomes" id="UP000712281">
    <property type="component" value="Unassembled WGS sequence"/>
</dbReference>
<accession>A0A8S9GC65</accession>
<dbReference type="EMBL" id="QGKY02000094">
    <property type="protein sequence ID" value="KAF2601110.1"/>
    <property type="molecule type" value="Genomic_DNA"/>
</dbReference>
<organism evidence="1 3">
    <name type="scientific">Brassica cretica</name>
    <name type="common">Mustard</name>
    <dbReference type="NCBI Taxonomy" id="69181"/>
    <lineage>
        <taxon>Eukaryota</taxon>
        <taxon>Viridiplantae</taxon>
        <taxon>Streptophyta</taxon>
        <taxon>Embryophyta</taxon>
        <taxon>Tracheophyta</taxon>
        <taxon>Spermatophyta</taxon>
        <taxon>Magnoliopsida</taxon>
        <taxon>eudicotyledons</taxon>
        <taxon>Gunneridae</taxon>
        <taxon>Pentapetalae</taxon>
        <taxon>rosids</taxon>
        <taxon>malvids</taxon>
        <taxon>Brassicales</taxon>
        <taxon>Brassicaceae</taxon>
        <taxon>Brassiceae</taxon>
        <taxon>Brassica</taxon>
    </lineage>
</organism>
<sequence>MHTQHCDINQLIRRQIVIPSPKGSMQISILGSAARAGVAQSSAYFSSPRRSDGEHIEPRRHCTLVWLSETAIFLVSGIKGRKKTEAKLCREFPETENPSRRALSLSPAPSLSILSLRDLSPLSLLLAGVVWWWWWWLQPIGGGGQISQPSCFLVPDLFRSPLPCLLFPDPDPDLS</sequence>
<name>A0A8S9GC65_BRACR</name>
<comment type="caution">
    <text evidence="1">The sequence shown here is derived from an EMBL/GenBank/DDBJ whole genome shotgun (WGS) entry which is preliminary data.</text>
</comment>
<dbReference type="AlphaFoldDB" id="A0A8S9GC65"/>
<dbReference type="EMBL" id="QGKW02002005">
    <property type="protein sequence ID" value="KAF2543685.1"/>
    <property type="molecule type" value="Genomic_DNA"/>
</dbReference>